<dbReference type="AlphaFoldDB" id="A0A9D4UHT4"/>
<feature type="compositionally biased region" description="Polar residues" evidence="1">
    <location>
        <begin position="42"/>
        <end position="70"/>
    </location>
</feature>
<sequence length="89" mass="9160">GLGRTRARSGDWLESVCTGATSAGQGNSGKVQVKQTVEINAPSKASSQKISSVPASPKHQSFGGSASIQPRRTPVTEYEIEAIMLGGAC</sequence>
<dbReference type="Proteomes" id="UP000886520">
    <property type="component" value="Chromosome 16"/>
</dbReference>
<accession>A0A9D4UHT4</accession>
<feature type="region of interest" description="Disordered" evidence="1">
    <location>
        <begin position="42"/>
        <end position="73"/>
    </location>
</feature>
<gene>
    <name evidence="2" type="ORF">GOP47_0016511</name>
</gene>
<dbReference type="PANTHER" id="PTHR35751:SF3">
    <property type="entry name" value="OS06G0530200 PROTEIN"/>
    <property type="match status" value="1"/>
</dbReference>
<comment type="caution">
    <text evidence="2">The sequence shown here is derived from an EMBL/GenBank/DDBJ whole genome shotgun (WGS) entry which is preliminary data.</text>
</comment>
<evidence type="ECO:0000313" key="2">
    <source>
        <dbReference type="EMBL" id="KAI5068166.1"/>
    </source>
</evidence>
<evidence type="ECO:0000313" key="3">
    <source>
        <dbReference type="Proteomes" id="UP000886520"/>
    </source>
</evidence>
<name>A0A9D4UHT4_ADICA</name>
<keyword evidence="3" id="KW-1185">Reference proteome</keyword>
<dbReference type="PANTHER" id="PTHR35751">
    <property type="match status" value="1"/>
</dbReference>
<reference evidence="2" key="1">
    <citation type="submission" date="2021-01" db="EMBL/GenBank/DDBJ databases">
        <title>Adiantum capillus-veneris genome.</title>
        <authorList>
            <person name="Fang Y."/>
            <person name="Liao Q."/>
        </authorList>
    </citation>
    <scope>NUCLEOTIDE SEQUENCE</scope>
    <source>
        <strain evidence="2">H3</strain>
        <tissue evidence="2">Leaf</tissue>
    </source>
</reference>
<dbReference type="EMBL" id="JABFUD020000016">
    <property type="protein sequence ID" value="KAI5068166.1"/>
    <property type="molecule type" value="Genomic_DNA"/>
</dbReference>
<evidence type="ECO:0000256" key="1">
    <source>
        <dbReference type="SAM" id="MobiDB-lite"/>
    </source>
</evidence>
<feature type="non-terminal residue" evidence="2">
    <location>
        <position position="89"/>
    </location>
</feature>
<protein>
    <submittedName>
        <fullName evidence="2">Uncharacterized protein</fullName>
    </submittedName>
</protein>
<proteinExistence type="predicted"/>
<organism evidence="2 3">
    <name type="scientific">Adiantum capillus-veneris</name>
    <name type="common">Maidenhair fern</name>
    <dbReference type="NCBI Taxonomy" id="13818"/>
    <lineage>
        <taxon>Eukaryota</taxon>
        <taxon>Viridiplantae</taxon>
        <taxon>Streptophyta</taxon>
        <taxon>Embryophyta</taxon>
        <taxon>Tracheophyta</taxon>
        <taxon>Polypodiopsida</taxon>
        <taxon>Polypodiidae</taxon>
        <taxon>Polypodiales</taxon>
        <taxon>Pteridineae</taxon>
        <taxon>Pteridaceae</taxon>
        <taxon>Vittarioideae</taxon>
        <taxon>Adiantum</taxon>
    </lineage>
</organism>
<dbReference type="OrthoDB" id="1863475at2759"/>